<evidence type="ECO:0000313" key="6">
    <source>
        <dbReference type="EMBL" id="GAO39421.1"/>
    </source>
</evidence>
<evidence type="ECO:0000313" key="7">
    <source>
        <dbReference type="Proteomes" id="UP000033202"/>
    </source>
</evidence>
<dbReference type="PANTHER" id="PTHR30537">
    <property type="entry name" value="HTH-TYPE TRANSCRIPTIONAL REGULATOR"/>
    <property type="match status" value="1"/>
</dbReference>
<accession>A0A0E9MPS3</accession>
<dbReference type="PANTHER" id="PTHR30537:SF74">
    <property type="entry name" value="HTH-TYPE TRANSCRIPTIONAL REGULATOR TRPI"/>
    <property type="match status" value="1"/>
</dbReference>
<feature type="domain" description="HTH lysR-type" evidence="5">
    <location>
        <begin position="5"/>
        <end position="62"/>
    </location>
</feature>
<keyword evidence="3" id="KW-0238">DNA-binding</keyword>
<dbReference type="CDD" id="cd08432">
    <property type="entry name" value="PBP2_GcdR_TrpI_HvrB_AmpR_like"/>
    <property type="match status" value="1"/>
</dbReference>
<dbReference type="Pfam" id="PF03466">
    <property type="entry name" value="LysR_substrate"/>
    <property type="match status" value="1"/>
</dbReference>
<dbReference type="InterPro" id="IPR005119">
    <property type="entry name" value="LysR_subst-bd"/>
</dbReference>
<dbReference type="Gene3D" id="3.40.190.10">
    <property type="entry name" value="Periplasmic binding protein-like II"/>
    <property type="match status" value="2"/>
</dbReference>
<reference evidence="6 7" key="1">
    <citation type="submission" date="2015-04" db="EMBL/GenBank/DDBJ databases">
        <title>Whole genome shotgun sequence of Sphingomonas changbaiensis NBRC 104936.</title>
        <authorList>
            <person name="Katano-Makiyama Y."/>
            <person name="Hosoyama A."/>
            <person name="Hashimoto M."/>
            <person name="Noguchi M."/>
            <person name="Tsuchikane K."/>
            <person name="Ohji S."/>
            <person name="Yamazoe A."/>
            <person name="Ichikawa N."/>
            <person name="Kimura A."/>
            <person name="Fujita N."/>
        </authorList>
    </citation>
    <scope>NUCLEOTIDE SEQUENCE [LARGE SCALE GENOMIC DNA]</scope>
    <source>
        <strain evidence="6 7">NBRC 104936</strain>
    </source>
</reference>
<dbReference type="InterPro" id="IPR036388">
    <property type="entry name" value="WH-like_DNA-bd_sf"/>
</dbReference>
<evidence type="ECO:0000256" key="3">
    <source>
        <dbReference type="ARBA" id="ARBA00023125"/>
    </source>
</evidence>
<dbReference type="InterPro" id="IPR036390">
    <property type="entry name" value="WH_DNA-bd_sf"/>
</dbReference>
<dbReference type="EMBL" id="BBWU01000029">
    <property type="protein sequence ID" value="GAO39421.1"/>
    <property type="molecule type" value="Genomic_DNA"/>
</dbReference>
<protein>
    <submittedName>
        <fullName evidence="6">Putative LysR family transcriptional regulator</fullName>
    </submittedName>
</protein>
<proteinExistence type="inferred from homology"/>
<comment type="caution">
    <text evidence="6">The sequence shown here is derived from an EMBL/GenBank/DDBJ whole genome shotgun (WGS) entry which is preliminary data.</text>
</comment>
<organism evidence="6 7">
    <name type="scientific">Sphingomonas changbaiensis NBRC 104936</name>
    <dbReference type="NCBI Taxonomy" id="1219043"/>
    <lineage>
        <taxon>Bacteria</taxon>
        <taxon>Pseudomonadati</taxon>
        <taxon>Pseudomonadota</taxon>
        <taxon>Alphaproteobacteria</taxon>
        <taxon>Sphingomonadales</taxon>
        <taxon>Sphingomonadaceae</taxon>
        <taxon>Sphingomonas</taxon>
    </lineage>
</organism>
<sequence length="311" mass="34164">MRRLPPLSAVRVFEAAARHQNFTTAGTELGMTQAAVSYQIKLLEERIGVALFRRERGRVSLSETGQRIGPLVAKAFDDLDAAFGLARSSGEGVLTVSCSTTFGPNWLASRIGAFQLKVPEIAVRLHTSNALVDFAREDVDIAIRGGRGEWPGLCAHFLMRMPLMALASPAYLENAPPVRSPDDVMRLQRISPEDGWWQLWREQIGGDAGEGGVSGIRMDTQIAEGQAAIAGAGVAMLNPILWRGDMQAGRLVPVIDAVAFDPGDFWLVYPEHHRHSRKIRLFRDWMLETVAQEATRGIAEHYRRADVGVAA</sequence>
<name>A0A0E9MPS3_9SPHN</name>
<evidence type="ECO:0000256" key="4">
    <source>
        <dbReference type="ARBA" id="ARBA00023163"/>
    </source>
</evidence>
<dbReference type="AlphaFoldDB" id="A0A0E9MPS3"/>
<gene>
    <name evidence="6" type="ORF">SCH01S_29_01090</name>
</gene>
<dbReference type="RefSeq" id="WP_052733848.1">
    <property type="nucleotide sequence ID" value="NZ_BBWU01000029.1"/>
</dbReference>
<dbReference type="SUPFAM" id="SSF46785">
    <property type="entry name" value="Winged helix' DNA-binding domain"/>
    <property type="match status" value="1"/>
</dbReference>
<evidence type="ECO:0000256" key="2">
    <source>
        <dbReference type="ARBA" id="ARBA00023015"/>
    </source>
</evidence>
<keyword evidence="2" id="KW-0805">Transcription regulation</keyword>
<dbReference type="SUPFAM" id="SSF53850">
    <property type="entry name" value="Periplasmic binding protein-like II"/>
    <property type="match status" value="1"/>
</dbReference>
<dbReference type="InterPro" id="IPR000847">
    <property type="entry name" value="LysR_HTH_N"/>
</dbReference>
<evidence type="ECO:0000256" key="1">
    <source>
        <dbReference type="ARBA" id="ARBA00009437"/>
    </source>
</evidence>
<dbReference type="Gene3D" id="1.10.10.10">
    <property type="entry name" value="Winged helix-like DNA-binding domain superfamily/Winged helix DNA-binding domain"/>
    <property type="match status" value="1"/>
</dbReference>
<dbReference type="Proteomes" id="UP000033202">
    <property type="component" value="Unassembled WGS sequence"/>
</dbReference>
<dbReference type="GO" id="GO:0043565">
    <property type="term" value="F:sequence-specific DNA binding"/>
    <property type="evidence" value="ECO:0007669"/>
    <property type="project" value="TreeGrafter"/>
</dbReference>
<comment type="similarity">
    <text evidence="1">Belongs to the LysR transcriptional regulatory family.</text>
</comment>
<dbReference type="GO" id="GO:0006351">
    <property type="term" value="P:DNA-templated transcription"/>
    <property type="evidence" value="ECO:0007669"/>
    <property type="project" value="TreeGrafter"/>
</dbReference>
<dbReference type="PRINTS" id="PR00039">
    <property type="entry name" value="HTHLYSR"/>
</dbReference>
<dbReference type="GO" id="GO:0003700">
    <property type="term" value="F:DNA-binding transcription factor activity"/>
    <property type="evidence" value="ECO:0007669"/>
    <property type="project" value="InterPro"/>
</dbReference>
<dbReference type="OrthoDB" id="9813056at2"/>
<dbReference type="PROSITE" id="PS50931">
    <property type="entry name" value="HTH_LYSR"/>
    <property type="match status" value="1"/>
</dbReference>
<dbReference type="Pfam" id="PF00126">
    <property type="entry name" value="HTH_1"/>
    <property type="match status" value="1"/>
</dbReference>
<dbReference type="STRING" id="1219043.SCH01S_29_01090"/>
<keyword evidence="7" id="KW-1185">Reference proteome</keyword>
<dbReference type="InterPro" id="IPR058163">
    <property type="entry name" value="LysR-type_TF_proteobact-type"/>
</dbReference>
<keyword evidence="4" id="KW-0804">Transcription</keyword>
<evidence type="ECO:0000259" key="5">
    <source>
        <dbReference type="PROSITE" id="PS50931"/>
    </source>
</evidence>